<dbReference type="InterPro" id="IPR052194">
    <property type="entry name" value="MESH1"/>
</dbReference>
<reference evidence="1 2" key="1">
    <citation type="submission" date="2019-09" db="EMBL/GenBank/DDBJ databases">
        <title>Actinomadura physcomitrii sp. nov., a novel actinomycete isolated from moss [Physcomitrium sphaericum (Ludw) Fuernr].</title>
        <authorList>
            <person name="Liu C."/>
            <person name="Zhuang X."/>
        </authorList>
    </citation>
    <scope>NUCLEOTIDE SEQUENCE [LARGE SCALE GENOMIC DNA]</scope>
    <source>
        <strain evidence="1 2">CYP1-1B</strain>
    </source>
</reference>
<evidence type="ECO:0000313" key="2">
    <source>
        <dbReference type="Proteomes" id="UP000483004"/>
    </source>
</evidence>
<gene>
    <name evidence="1" type="ORF">F9B16_45155</name>
</gene>
<dbReference type="GO" id="GO:0008893">
    <property type="term" value="F:guanosine-3',5'-bis(diphosphate) 3'-diphosphatase activity"/>
    <property type="evidence" value="ECO:0007669"/>
    <property type="project" value="TreeGrafter"/>
</dbReference>
<dbReference type="PANTHER" id="PTHR46246:SF1">
    <property type="entry name" value="GUANOSINE-3',5'-BIS(DIPHOSPHATE) 3'-PYROPHOSPHOHYDROLASE MESH1"/>
    <property type="match status" value="1"/>
</dbReference>
<dbReference type="SUPFAM" id="SSF109604">
    <property type="entry name" value="HD-domain/PDEase-like"/>
    <property type="match status" value="1"/>
</dbReference>
<dbReference type="AlphaFoldDB" id="A0A6L3VDK0"/>
<dbReference type="CDD" id="cd00077">
    <property type="entry name" value="HDc"/>
    <property type="match status" value="1"/>
</dbReference>
<dbReference type="RefSeq" id="WP_151546433.1">
    <property type="nucleotide sequence ID" value="NZ_WBMR01000279.1"/>
</dbReference>
<accession>A0A6L3VDK0</accession>
<dbReference type="Proteomes" id="UP000483004">
    <property type="component" value="Unassembled WGS sequence"/>
</dbReference>
<dbReference type="Gene3D" id="1.10.3210.10">
    <property type="entry name" value="Hypothetical protein af1432"/>
    <property type="match status" value="1"/>
</dbReference>
<protein>
    <submittedName>
        <fullName evidence="1">HD domain-containing protein</fullName>
    </submittedName>
</protein>
<dbReference type="PANTHER" id="PTHR46246">
    <property type="entry name" value="GUANOSINE-3',5'-BIS(DIPHOSPHATE) 3'-PYROPHOSPHOHYDROLASE MESH1"/>
    <property type="match status" value="1"/>
</dbReference>
<comment type="caution">
    <text evidence="1">The sequence shown here is derived from an EMBL/GenBank/DDBJ whole genome shotgun (WGS) entry which is preliminary data.</text>
</comment>
<organism evidence="1 2">
    <name type="scientific">Actinomadura montaniterrae</name>
    <dbReference type="NCBI Taxonomy" id="1803903"/>
    <lineage>
        <taxon>Bacteria</taxon>
        <taxon>Bacillati</taxon>
        <taxon>Actinomycetota</taxon>
        <taxon>Actinomycetes</taxon>
        <taxon>Streptosporangiales</taxon>
        <taxon>Thermomonosporaceae</taxon>
        <taxon>Actinomadura</taxon>
    </lineage>
</organism>
<keyword evidence="2" id="KW-1185">Reference proteome</keyword>
<dbReference type="EMBL" id="WBMR01000279">
    <property type="protein sequence ID" value="KAB2362668.1"/>
    <property type="molecule type" value="Genomic_DNA"/>
</dbReference>
<proteinExistence type="predicted"/>
<dbReference type="Pfam" id="PF13328">
    <property type="entry name" value="HD_4"/>
    <property type="match status" value="1"/>
</dbReference>
<name>A0A6L3VDK0_9ACTN</name>
<dbReference type="InterPro" id="IPR003607">
    <property type="entry name" value="HD/PDEase_dom"/>
</dbReference>
<dbReference type="OrthoDB" id="9802385at2"/>
<evidence type="ECO:0000313" key="1">
    <source>
        <dbReference type="EMBL" id="KAB2362668.1"/>
    </source>
</evidence>
<sequence length="249" mass="27584">MPGFLETLPLHTITAVYGEAGLRDRFSREILRFPEPDWRRLSTALALASDLHRQDRRVSEPTINHLLRVTLRVMCHYRVDDVDVLVAALLHDSVEDHPADLAGDGHGRGDPREAALDVLEAEFGPRVAGLVRAVTNPVYDRGGDVHAQYRAHVAESLDRNPSARIIKVSDFTDNGVGLMHTTGPKVRKLARKYRPLVPPLRELVNRPDTPLEAQVKQHITGQLDRADERFAAVFSATPAQGYSPGGSHP</sequence>